<dbReference type="FunFam" id="1.20.1070.10:FF:000006">
    <property type="entry name" value="Olfactory receptor"/>
    <property type="match status" value="2"/>
</dbReference>
<keyword evidence="11" id="KW-0675">Receptor</keyword>
<proteinExistence type="inferred from homology"/>
<dbReference type="PRINTS" id="PR00237">
    <property type="entry name" value="GPCRRHODOPSN"/>
</dbReference>
<dbReference type="GO" id="GO:0004984">
    <property type="term" value="F:olfactory receptor activity"/>
    <property type="evidence" value="ECO:0007669"/>
    <property type="project" value="InterPro"/>
</dbReference>
<evidence type="ECO:0000313" key="15">
    <source>
        <dbReference type="Proteomes" id="UP001177744"/>
    </source>
</evidence>
<evidence type="ECO:0000256" key="8">
    <source>
        <dbReference type="ARBA" id="ARBA00023040"/>
    </source>
</evidence>
<evidence type="ECO:0000259" key="13">
    <source>
        <dbReference type="PROSITE" id="PS50262"/>
    </source>
</evidence>
<dbReference type="GO" id="GO:0005886">
    <property type="term" value="C:plasma membrane"/>
    <property type="evidence" value="ECO:0007669"/>
    <property type="project" value="TreeGrafter"/>
</dbReference>
<keyword evidence="6" id="KW-0552">Olfaction</keyword>
<name>A0AA40LLJ2_CNENI</name>
<dbReference type="SMART" id="SM01381">
    <property type="entry name" value="7TM_GPCR_Srsx"/>
    <property type="match status" value="1"/>
</dbReference>
<accession>A0AA40LLJ2</accession>
<dbReference type="Gene3D" id="1.20.1070.10">
    <property type="entry name" value="Rhodopsin 7-helix transmembrane proteins"/>
    <property type="match status" value="2"/>
</dbReference>
<feature type="transmembrane region" description="Helical" evidence="12">
    <location>
        <begin position="65"/>
        <end position="83"/>
    </location>
</feature>
<feature type="transmembrane region" description="Helical" evidence="12">
    <location>
        <begin position="277"/>
        <end position="299"/>
    </location>
</feature>
<dbReference type="SUPFAM" id="SSF81321">
    <property type="entry name" value="Family A G protein-coupled receptor-like"/>
    <property type="match status" value="2"/>
</dbReference>
<dbReference type="CDD" id="cd15953">
    <property type="entry name" value="7tmA_OR52P-like"/>
    <property type="match status" value="1"/>
</dbReference>
<dbReference type="CDD" id="cd15221">
    <property type="entry name" value="7tmA_OR52B-like"/>
    <property type="match status" value="1"/>
</dbReference>
<evidence type="ECO:0000256" key="11">
    <source>
        <dbReference type="RuleBase" id="RU000688"/>
    </source>
</evidence>
<keyword evidence="9 12" id="KW-0472">Membrane</keyword>
<comment type="similarity">
    <text evidence="11">Belongs to the G-protein coupled receptor 1 family.</text>
</comment>
<dbReference type="AlphaFoldDB" id="A0AA40LLJ2"/>
<keyword evidence="5 11" id="KW-0812">Transmembrane</keyword>
<evidence type="ECO:0000313" key="14">
    <source>
        <dbReference type="EMBL" id="KAK1336013.1"/>
    </source>
</evidence>
<evidence type="ECO:0000256" key="4">
    <source>
        <dbReference type="ARBA" id="ARBA00022606"/>
    </source>
</evidence>
<evidence type="ECO:0000256" key="6">
    <source>
        <dbReference type="ARBA" id="ARBA00022725"/>
    </source>
</evidence>
<dbReference type="EMBL" id="JAULJE010000013">
    <property type="protein sequence ID" value="KAK1336013.1"/>
    <property type="molecule type" value="Genomic_DNA"/>
</dbReference>
<sequence>MISASASNDTAFHPSTFILLGIPGMQDQHVWVAIPFCSMYILALVGNSTILYIILTDRSLHEPMYLFLCLLSITDLVLCSTTLPKMLTIFWLRSHIISYHGCLTQMFFVHTVFATESAVLLAMAFDRYVAICRPLHYTSVLNATVIGKIGLACVARGLLFVFPFVILIERLPFCGNHIIPHTYCEHMGIAKLACASIKPNTIYGLTVALSVTGMDVILIATSYGLILQAVLRLPSKDAQFRAFSTCGAHICVILVFYIPAFFSFFTHRFGHQVPPHVHIVLANLYLLLPPVLNPLVYGINTKQIRLRLFSFFMWRRTGKVWNILGITKVLHQGSTMTICNASQGHPSFFILQGIPGMEDKHRWISIPFSSMYFLTILGNCTILFTISTERSLHKPMFLLLCMLALTDLGMSTTTIPKVLCIFWFGLSKISYEGCLAQLFFIHSISALQSAILMSMAFDRYVAICEPLHYATILSNSRIGLIGLVSLVRAILFIMPMPILLQKMPFHVNRVIPTTYCEHMAVVKMVCVDTTVNRIYGLVVALLVAGLDISAIASSYVLIIRAVLRLSSKEAHHKAVNTCTTHICVMLISYTPSLFSFLTHRFGRGIPPHIHTILGNLYFLVPPMLNPIIYGVKTKEFQEKVIKHICRRKEPITITHGQNPD</sequence>
<feature type="transmembrane region" description="Helical" evidence="12">
    <location>
        <begin position="397"/>
        <end position="424"/>
    </location>
</feature>
<dbReference type="PANTHER" id="PTHR26450">
    <property type="entry name" value="OLFACTORY RECEPTOR 56B1-RELATED"/>
    <property type="match status" value="1"/>
</dbReference>
<feature type="transmembrane region" description="Helical" evidence="12">
    <location>
        <begin position="363"/>
        <end position="385"/>
    </location>
</feature>
<dbReference type="InterPro" id="IPR000276">
    <property type="entry name" value="GPCR_Rhodpsn"/>
</dbReference>
<dbReference type="InterPro" id="IPR017452">
    <property type="entry name" value="GPCR_Rhodpsn_7TM"/>
</dbReference>
<evidence type="ECO:0000256" key="10">
    <source>
        <dbReference type="ARBA" id="ARBA00023224"/>
    </source>
</evidence>
<comment type="subcellular location">
    <subcellularLocation>
        <location evidence="3">Membrane</location>
        <topology evidence="3">Multi-pass membrane protein</topology>
    </subcellularLocation>
</comment>
<dbReference type="InterPro" id="IPR050402">
    <property type="entry name" value="OR51/52/56-like"/>
</dbReference>
<evidence type="ECO:0000256" key="9">
    <source>
        <dbReference type="ARBA" id="ARBA00023136"/>
    </source>
</evidence>
<keyword evidence="10 11" id="KW-0807">Transducer</keyword>
<feature type="transmembrane region" description="Helical" evidence="12">
    <location>
        <begin position="534"/>
        <end position="558"/>
    </location>
</feature>
<feature type="transmembrane region" description="Helical" evidence="12">
    <location>
        <begin position="478"/>
        <end position="500"/>
    </location>
</feature>
<evidence type="ECO:0000256" key="7">
    <source>
        <dbReference type="ARBA" id="ARBA00022989"/>
    </source>
</evidence>
<organism evidence="14 15">
    <name type="scientific">Cnephaeus nilssonii</name>
    <name type="common">Northern bat</name>
    <name type="synonym">Eptesicus nilssonii</name>
    <dbReference type="NCBI Taxonomy" id="3371016"/>
    <lineage>
        <taxon>Eukaryota</taxon>
        <taxon>Metazoa</taxon>
        <taxon>Chordata</taxon>
        <taxon>Craniata</taxon>
        <taxon>Vertebrata</taxon>
        <taxon>Euteleostomi</taxon>
        <taxon>Mammalia</taxon>
        <taxon>Eutheria</taxon>
        <taxon>Laurasiatheria</taxon>
        <taxon>Chiroptera</taxon>
        <taxon>Yangochiroptera</taxon>
        <taxon>Vespertilionidae</taxon>
        <taxon>Cnephaeus</taxon>
    </lineage>
</organism>
<feature type="domain" description="G-protein coupled receptors family 1 profile" evidence="13">
    <location>
        <begin position="378"/>
        <end position="629"/>
    </location>
</feature>
<feature type="transmembrane region" description="Helical" evidence="12">
    <location>
        <begin position="320"/>
        <end position="343"/>
    </location>
</feature>
<evidence type="ECO:0000256" key="3">
    <source>
        <dbReference type="ARBA" id="ARBA00004141"/>
    </source>
</evidence>
<dbReference type="PANTHER" id="PTHR26450:SF192">
    <property type="entry name" value="OLFACTORY RECEPTOR"/>
    <property type="match status" value="1"/>
</dbReference>
<comment type="caution">
    <text evidence="14">The sequence shown here is derived from an EMBL/GenBank/DDBJ whole genome shotgun (WGS) entry which is preliminary data.</text>
</comment>
<feature type="transmembrane region" description="Helical" evidence="12">
    <location>
        <begin position="103"/>
        <end position="125"/>
    </location>
</feature>
<dbReference type="PROSITE" id="PS50262">
    <property type="entry name" value="G_PROTEIN_RECEP_F1_2"/>
    <property type="match status" value="2"/>
</dbReference>
<keyword evidence="7 12" id="KW-1133">Transmembrane helix</keyword>
<evidence type="ECO:0000256" key="5">
    <source>
        <dbReference type="ARBA" id="ARBA00022692"/>
    </source>
</evidence>
<gene>
    <name evidence="14" type="ORF">QTO34_003813</name>
</gene>
<evidence type="ECO:0000256" key="1">
    <source>
        <dbReference type="ARBA" id="ARBA00002936"/>
    </source>
</evidence>
<dbReference type="GO" id="GO:0004930">
    <property type="term" value="F:G protein-coupled receptor activity"/>
    <property type="evidence" value="ECO:0007669"/>
    <property type="project" value="UniProtKB-KW"/>
</dbReference>
<keyword evidence="15" id="KW-1185">Reference proteome</keyword>
<feature type="transmembrane region" description="Helical" evidence="12">
    <location>
        <begin position="202"/>
        <end position="230"/>
    </location>
</feature>
<dbReference type="Pfam" id="PF13853">
    <property type="entry name" value="7tm_4"/>
    <property type="match status" value="2"/>
</dbReference>
<feature type="transmembrane region" description="Helical" evidence="12">
    <location>
        <begin position="145"/>
        <end position="168"/>
    </location>
</feature>
<reference evidence="14" key="1">
    <citation type="submission" date="2023-06" db="EMBL/GenBank/DDBJ databases">
        <title>Reference genome for the Northern bat (Eptesicus nilssonii), a most northern bat species.</title>
        <authorList>
            <person name="Laine V.N."/>
            <person name="Pulliainen A.T."/>
            <person name="Lilley T.M."/>
        </authorList>
    </citation>
    <scope>NUCLEOTIDE SEQUENCE</scope>
    <source>
        <strain evidence="14">BLF_Eptnil</strain>
        <tissue evidence="14">Kidney</tissue>
    </source>
</reference>
<evidence type="ECO:0000256" key="12">
    <source>
        <dbReference type="SAM" id="Phobius"/>
    </source>
</evidence>
<protein>
    <recommendedName>
        <fullName evidence="13">G-protein coupled receptors family 1 profile domain-containing protein</fullName>
    </recommendedName>
</protein>
<comment type="function">
    <text evidence="2">Putative odorant or sperm cell receptor.</text>
</comment>
<dbReference type="InterPro" id="IPR000725">
    <property type="entry name" value="Olfact_rcpt"/>
</dbReference>
<dbReference type="PROSITE" id="PS00237">
    <property type="entry name" value="G_PROTEIN_RECEP_F1_1"/>
    <property type="match status" value="1"/>
</dbReference>
<comment type="function">
    <text evidence="1">Odorant receptor.</text>
</comment>
<feature type="domain" description="G-protein coupled receptors family 1 profile" evidence="13">
    <location>
        <begin position="46"/>
        <end position="297"/>
    </location>
</feature>
<dbReference type="Proteomes" id="UP001177744">
    <property type="component" value="Unassembled WGS sequence"/>
</dbReference>
<keyword evidence="8 11" id="KW-0297">G-protein coupled receptor</keyword>
<dbReference type="PRINTS" id="PR00245">
    <property type="entry name" value="OLFACTORYR"/>
</dbReference>
<feature type="transmembrane region" description="Helical" evidence="12">
    <location>
        <begin position="30"/>
        <end position="53"/>
    </location>
</feature>
<feature type="transmembrane region" description="Helical" evidence="12">
    <location>
        <begin position="242"/>
        <end position="265"/>
    </location>
</feature>
<feature type="transmembrane region" description="Helical" evidence="12">
    <location>
        <begin position="436"/>
        <end position="457"/>
    </location>
</feature>
<keyword evidence="4" id="KW-0716">Sensory transduction</keyword>
<evidence type="ECO:0000256" key="2">
    <source>
        <dbReference type="ARBA" id="ARBA00003929"/>
    </source>
</evidence>